<organism evidence="3 4">
    <name type="scientific">Actinomadura yumaensis</name>
    <dbReference type="NCBI Taxonomy" id="111807"/>
    <lineage>
        <taxon>Bacteria</taxon>
        <taxon>Bacillati</taxon>
        <taxon>Actinomycetota</taxon>
        <taxon>Actinomycetes</taxon>
        <taxon>Streptosporangiales</taxon>
        <taxon>Thermomonosporaceae</taxon>
        <taxon>Actinomadura</taxon>
    </lineage>
</organism>
<evidence type="ECO:0000259" key="2">
    <source>
        <dbReference type="Pfam" id="PF06722"/>
    </source>
</evidence>
<dbReference type="Pfam" id="PF06722">
    <property type="entry name" value="EryCIII-like_C"/>
    <property type="match status" value="1"/>
</dbReference>
<protein>
    <submittedName>
        <fullName evidence="3">Glycosyltransferase</fullName>
    </submittedName>
</protein>
<dbReference type="InterPro" id="IPR002213">
    <property type="entry name" value="UDP_glucos_trans"/>
</dbReference>
<dbReference type="EMBL" id="JBHSXS010000004">
    <property type="protein sequence ID" value="MFC6879989.1"/>
    <property type="molecule type" value="Genomic_DNA"/>
</dbReference>
<evidence type="ECO:0000313" key="4">
    <source>
        <dbReference type="Proteomes" id="UP001596380"/>
    </source>
</evidence>
<name>A0ABW2CEQ1_9ACTN</name>
<dbReference type="PANTHER" id="PTHR48050">
    <property type="entry name" value="STEROL 3-BETA-GLUCOSYLTRANSFERASE"/>
    <property type="match status" value="1"/>
</dbReference>
<evidence type="ECO:0000259" key="1">
    <source>
        <dbReference type="Pfam" id="PF03033"/>
    </source>
</evidence>
<accession>A0ABW2CEQ1</accession>
<dbReference type="SUPFAM" id="SSF53756">
    <property type="entry name" value="UDP-Glycosyltransferase/glycogen phosphorylase"/>
    <property type="match status" value="1"/>
</dbReference>
<reference evidence="4" key="1">
    <citation type="journal article" date="2019" name="Int. J. Syst. Evol. Microbiol.">
        <title>The Global Catalogue of Microorganisms (GCM) 10K type strain sequencing project: providing services to taxonomists for standard genome sequencing and annotation.</title>
        <authorList>
            <consortium name="The Broad Institute Genomics Platform"/>
            <consortium name="The Broad Institute Genome Sequencing Center for Infectious Disease"/>
            <person name="Wu L."/>
            <person name="Ma J."/>
        </authorList>
    </citation>
    <scope>NUCLEOTIDE SEQUENCE [LARGE SCALE GENOMIC DNA]</scope>
    <source>
        <strain evidence="4">JCM 3369</strain>
    </source>
</reference>
<keyword evidence="4" id="KW-1185">Reference proteome</keyword>
<dbReference type="Gene3D" id="3.40.50.2000">
    <property type="entry name" value="Glycogen Phosphorylase B"/>
    <property type="match status" value="2"/>
</dbReference>
<dbReference type="InterPro" id="IPR050426">
    <property type="entry name" value="Glycosyltransferase_28"/>
</dbReference>
<feature type="domain" description="Glycosyltransferase family 28 N-terminal" evidence="1">
    <location>
        <begin position="3"/>
        <end position="125"/>
    </location>
</feature>
<proteinExistence type="predicted"/>
<dbReference type="InterPro" id="IPR004276">
    <property type="entry name" value="GlycoTrans_28_N"/>
</dbReference>
<dbReference type="RefSeq" id="WP_160820510.1">
    <property type="nucleotide sequence ID" value="NZ_JBHSXE010000001.1"/>
</dbReference>
<gene>
    <name evidence="3" type="ORF">ACFQKB_09465</name>
</gene>
<feature type="domain" description="Erythromycin biosynthesis protein CIII-like C-terminal" evidence="2">
    <location>
        <begin position="301"/>
        <end position="395"/>
    </location>
</feature>
<dbReference type="Proteomes" id="UP001596380">
    <property type="component" value="Unassembled WGS sequence"/>
</dbReference>
<dbReference type="CDD" id="cd03784">
    <property type="entry name" value="GT1_Gtf-like"/>
    <property type="match status" value="1"/>
</dbReference>
<dbReference type="InterPro" id="IPR010610">
    <property type="entry name" value="EryCIII-like_C"/>
</dbReference>
<sequence length="419" mass="45732">MKVTIVAIGTRGDTQPFIALGHRLVSRGHDVRLVCAGNFTALAEEAGLEAVPLSYDPNEILGSPRGQRVLSSGRNLLKLAWHSVRLAKPYLERDTVVLAEACTGADAVIYSTIGFSAHHVAERDGTWNCHAQVQPIEPTRDFPPMQVPFGLGPLGNRIAHEAAEQIMWHAFRAFINEWRTREAGLPAAPFFGPYRALRRARTPVLCGFSDAMIPRGRDWGDNVKVTGFWFYDPPSTWTPPQDLVDFIGDGPAPVYAGFGSMVPGDLADTDRLLRAALRKSGQRGVLLGNPQGLPNDDQFFTVTDVPHTWLIPQMAAAVHHGGIGTTSGCLRAGVPNVVAAFFHDQPYFGQRVHELGAGPKPLWYQKLTVPDLAERITQAVTSPRMKERAMEIGARIHAEDGAGTAADHVESWVANHQRG</sequence>
<dbReference type="Pfam" id="PF03033">
    <property type="entry name" value="Glyco_transf_28"/>
    <property type="match status" value="1"/>
</dbReference>
<comment type="caution">
    <text evidence="3">The sequence shown here is derived from an EMBL/GenBank/DDBJ whole genome shotgun (WGS) entry which is preliminary data.</text>
</comment>
<evidence type="ECO:0000313" key="3">
    <source>
        <dbReference type="EMBL" id="MFC6879989.1"/>
    </source>
</evidence>
<dbReference type="PANTHER" id="PTHR48050:SF13">
    <property type="entry name" value="STEROL 3-BETA-GLUCOSYLTRANSFERASE UGT80A2"/>
    <property type="match status" value="1"/>
</dbReference>